<dbReference type="AlphaFoldDB" id="A0A1G7MBZ4"/>
<reference evidence="2 3" key="1">
    <citation type="submission" date="2016-10" db="EMBL/GenBank/DDBJ databases">
        <authorList>
            <person name="de Groot N.N."/>
        </authorList>
    </citation>
    <scope>NUCLEOTIDE SEQUENCE [LARGE SCALE GENOMIC DNA]</scope>
    <source>
        <strain evidence="2 3">DSM 527</strain>
    </source>
</reference>
<dbReference type="InterPro" id="IPR000801">
    <property type="entry name" value="Esterase-like"/>
</dbReference>
<sequence>MKRHFTAVFVFALLVLSGGACGQQKQIPKGTVKRLKIHSKLLEGNLSGDSPDRYVSVYLPASYQASSTKRYPVVYFLHGYTDDDAKFYGFKKHWMVLPPILDTVFSSDANHEMIVVTPDAYTLFQGSMYSNSITTGNWEDFVAKELVAYIDSHYRTIAQKESRGLCGHSMGGYGALRIGEKNPDVFSTVYLLSPCCLNSSPMSIESLPPNFLRADSIKTKEEIQKADFFTKAILASAAAWSPNPSNPPFYLDLPVKNGKLQPVVLQKWDANRPLNNLDQYIFNIKKLTAIGFDAGTRDVAIAESIKTLDSEFNKYGIKHSFEIYEGDHINRVAERIEKKMLGFFSENLSFEQRKKK</sequence>
<dbReference type="Proteomes" id="UP000199045">
    <property type="component" value="Unassembled WGS sequence"/>
</dbReference>
<dbReference type="STRING" id="104663.SAMN04488121_102365"/>
<dbReference type="SUPFAM" id="SSF53474">
    <property type="entry name" value="alpha/beta-Hydrolases"/>
    <property type="match status" value="1"/>
</dbReference>
<dbReference type="Pfam" id="PF00756">
    <property type="entry name" value="Esterase"/>
    <property type="match status" value="1"/>
</dbReference>
<feature type="chain" id="PRO_5011775472" evidence="1">
    <location>
        <begin position="23"/>
        <end position="356"/>
    </location>
</feature>
<organism evidence="2 3">
    <name type="scientific">Chitinophaga filiformis</name>
    <name type="common">Myxococcus filiformis</name>
    <name type="synonym">Flexibacter filiformis</name>
    <dbReference type="NCBI Taxonomy" id="104663"/>
    <lineage>
        <taxon>Bacteria</taxon>
        <taxon>Pseudomonadati</taxon>
        <taxon>Bacteroidota</taxon>
        <taxon>Chitinophagia</taxon>
        <taxon>Chitinophagales</taxon>
        <taxon>Chitinophagaceae</taxon>
        <taxon>Chitinophaga</taxon>
    </lineage>
</organism>
<gene>
    <name evidence="2" type="ORF">SAMN04488121_102365</name>
</gene>
<protein>
    <submittedName>
        <fullName evidence="2">S-formylglutathione hydrolase FrmB</fullName>
    </submittedName>
</protein>
<dbReference type="Gene3D" id="3.40.50.1820">
    <property type="entry name" value="alpha/beta hydrolase"/>
    <property type="match status" value="1"/>
</dbReference>
<keyword evidence="1" id="KW-0732">Signal</keyword>
<dbReference type="GO" id="GO:0016747">
    <property type="term" value="F:acyltransferase activity, transferring groups other than amino-acyl groups"/>
    <property type="evidence" value="ECO:0007669"/>
    <property type="project" value="TreeGrafter"/>
</dbReference>
<dbReference type="PROSITE" id="PS51257">
    <property type="entry name" value="PROKAR_LIPOPROTEIN"/>
    <property type="match status" value="1"/>
</dbReference>
<dbReference type="InterPro" id="IPR050583">
    <property type="entry name" value="Mycobacterial_A85_antigen"/>
</dbReference>
<accession>A0A1G7MBZ4</accession>
<dbReference type="OrthoDB" id="9803578at2"/>
<name>A0A1G7MBZ4_CHIFI</name>
<evidence type="ECO:0000256" key="1">
    <source>
        <dbReference type="SAM" id="SignalP"/>
    </source>
</evidence>
<dbReference type="PANTHER" id="PTHR48098">
    <property type="entry name" value="ENTEROCHELIN ESTERASE-RELATED"/>
    <property type="match status" value="1"/>
</dbReference>
<dbReference type="PANTHER" id="PTHR48098:SF1">
    <property type="entry name" value="DIACYLGLYCEROL ACYLTRANSFERASE_MYCOLYLTRANSFERASE AG85A"/>
    <property type="match status" value="1"/>
</dbReference>
<evidence type="ECO:0000313" key="3">
    <source>
        <dbReference type="Proteomes" id="UP000199045"/>
    </source>
</evidence>
<dbReference type="EMBL" id="FNBN01000002">
    <property type="protein sequence ID" value="SDF59263.1"/>
    <property type="molecule type" value="Genomic_DNA"/>
</dbReference>
<dbReference type="InterPro" id="IPR029058">
    <property type="entry name" value="AB_hydrolase_fold"/>
</dbReference>
<dbReference type="GO" id="GO:0016787">
    <property type="term" value="F:hydrolase activity"/>
    <property type="evidence" value="ECO:0007669"/>
    <property type="project" value="UniProtKB-KW"/>
</dbReference>
<feature type="signal peptide" evidence="1">
    <location>
        <begin position="1"/>
        <end position="22"/>
    </location>
</feature>
<evidence type="ECO:0000313" key="2">
    <source>
        <dbReference type="EMBL" id="SDF59263.1"/>
    </source>
</evidence>
<keyword evidence="2" id="KW-0378">Hydrolase</keyword>
<dbReference type="RefSeq" id="WP_089830657.1">
    <property type="nucleotide sequence ID" value="NZ_FNBN01000002.1"/>
</dbReference>
<proteinExistence type="predicted"/>